<evidence type="ECO:0000256" key="7">
    <source>
        <dbReference type="SAM" id="Coils"/>
    </source>
</evidence>
<dbReference type="GO" id="GO:0032991">
    <property type="term" value="C:protein-containing complex"/>
    <property type="evidence" value="ECO:0007669"/>
    <property type="project" value="UniProtKB-ARBA"/>
</dbReference>
<feature type="region of interest" description="Disordered" evidence="8">
    <location>
        <begin position="34"/>
        <end position="57"/>
    </location>
</feature>
<dbReference type="SUPFAM" id="SSF50249">
    <property type="entry name" value="Nucleic acid-binding proteins"/>
    <property type="match status" value="1"/>
</dbReference>
<keyword evidence="2" id="KW-0963">Cytoplasm</keyword>
<evidence type="ECO:0000256" key="8">
    <source>
        <dbReference type="SAM" id="MobiDB-lite"/>
    </source>
</evidence>
<dbReference type="GeneID" id="19013263"/>
<dbReference type="PROSITE" id="PS50886">
    <property type="entry name" value="TRBD"/>
    <property type="match status" value="1"/>
</dbReference>
<dbReference type="InterPro" id="IPR012340">
    <property type="entry name" value="NA-bd_OB-fold"/>
</dbReference>
<dbReference type="InterPro" id="IPR002547">
    <property type="entry name" value="tRNA-bd_dom"/>
</dbReference>
<dbReference type="EMBL" id="FO082269">
    <property type="protein sequence ID" value="CCO18063.1"/>
    <property type="molecule type" value="Genomic_DNA"/>
</dbReference>
<evidence type="ECO:0000259" key="9">
    <source>
        <dbReference type="PROSITE" id="PS50886"/>
    </source>
</evidence>
<keyword evidence="4 6" id="KW-0694">RNA-binding</keyword>
<evidence type="ECO:0000256" key="1">
    <source>
        <dbReference type="ARBA" id="ARBA00004496"/>
    </source>
</evidence>
<feature type="coiled-coil region" evidence="7">
    <location>
        <begin position="237"/>
        <end position="271"/>
    </location>
</feature>
<dbReference type="PANTHER" id="PTHR11586">
    <property type="entry name" value="TRNA-AMINOACYLATION COFACTOR ARC1 FAMILY MEMBER"/>
    <property type="match status" value="1"/>
</dbReference>
<keyword evidence="5" id="KW-0648">Protein biosynthesis</keyword>
<dbReference type="Proteomes" id="UP000198341">
    <property type="component" value="Chromosome 10"/>
</dbReference>
<feature type="region of interest" description="Disordered" evidence="8">
    <location>
        <begin position="202"/>
        <end position="236"/>
    </location>
</feature>
<evidence type="ECO:0000313" key="10">
    <source>
        <dbReference type="EMBL" id="CCO18063.1"/>
    </source>
</evidence>
<keyword evidence="7" id="KW-0175">Coiled coil</keyword>
<name>K8F8Y4_9CHLO</name>
<dbReference type="AlphaFoldDB" id="K8F8Y4"/>
<dbReference type="Gene3D" id="1.20.1050.130">
    <property type="match status" value="1"/>
</dbReference>
<evidence type="ECO:0000256" key="3">
    <source>
        <dbReference type="ARBA" id="ARBA00022555"/>
    </source>
</evidence>
<protein>
    <recommendedName>
        <fullName evidence="9">tRNA-binding domain-containing protein</fullName>
    </recommendedName>
</protein>
<feature type="domain" description="TRNA-binding" evidence="9">
    <location>
        <begin position="286"/>
        <end position="389"/>
    </location>
</feature>
<dbReference type="STRING" id="41875.K8F8Y4"/>
<dbReference type="InterPro" id="IPR053836">
    <property type="entry name" value="Arc1-like_N"/>
</dbReference>
<dbReference type="RefSeq" id="XP_007510530.1">
    <property type="nucleotide sequence ID" value="XM_007510468.1"/>
</dbReference>
<proteinExistence type="predicted"/>
<dbReference type="eggNOG" id="KOG2241">
    <property type="taxonomic scope" value="Eukaryota"/>
</dbReference>
<dbReference type="KEGG" id="bpg:Bathy10g01870"/>
<dbReference type="GO" id="GO:0006412">
    <property type="term" value="P:translation"/>
    <property type="evidence" value="ECO:0007669"/>
    <property type="project" value="UniProtKB-KW"/>
</dbReference>
<dbReference type="Pfam" id="PF01588">
    <property type="entry name" value="tRNA_bind"/>
    <property type="match status" value="1"/>
</dbReference>
<organism evidence="10 11">
    <name type="scientific">Bathycoccus prasinos</name>
    <dbReference type="NCBI Taxonomy" id="41875"/>
    <lineage>
        <taxon>Eukaryota</taxon>
        <taxon>Viridiplantae</taxon>
        <taxon>Chlorophyta</taxon>
        <taxon>Mamiellophyceae</taxon>
        <taxon>Mamiellales</taxon>
        <taxon>Bathycoccaceae</taxon>
        <taxon>Bathycoccus</taxon>
    </lineage>
</organism>
<dbReference type="PANTHER" id="PTHR11586:SF33">
    <property type="entry name" value="AMINOACYL TRNA SYNTHASE COMPLEX-INTERACTING MULTIFUNCTIONAL PROTEIN 1"/>
    <property type="match status" value="1"/>
</dbReference>
<keyword evidence="11" id="KW-1185">Reference proteome</keyword>
<dbReference type="FunFam" id="2.40.50.140:FF:000047">
    <property type="entry name" value="tyrosine--tRNA ligase, cytoplasmic isoform X2"/>
    <property type="match status" value="1"/>
</dbReference>
<dbReference type="SUPFAM" id="SSF47616">
    <property type="entry name" value="GST C-terminal domain-like"/>
    <property type="match status" value="1"/>
</dbReference>
<dbReference type="InterPro" id="IPR051270">
    <property type="entry name" value="Tyrosine-tRNA_ligase_regulator"/>
</dbReference>
<accession>K8F8Y4</accession>
<evidence type="ECO:0000256" key="6">
    <source>
        <dbReference type="PROSITE-ProRule" id="PRU00209"/>
    </source>
</evidence>
<dbReference type="GO" id="GO:0000049">
    <property type="term" value="F:tRNA binding"/>
    <property type="evidence" value="ECO:0007669"/>
    <property type="project" value="UniProtKB-UniRule"/>
</dbReference>
<dbReference type="GO" id="GO:0005737">
    <property type="term" value="C:cytoplasm"/>
    <property type="evidence" value="ECO:0007669"/>
    <property type="project" value="UniProtKB-SubCell"/>
</dbReference>
<keyword evidence="3 6" id="KW-0820">tRNA-binding</keyword>
<dbReference type="OrthoDB" id="19141at2759"/>
<dbReference type="Gene3D" id="2.40.50.140">
    <property type="entry name" value="Nucleic acid-binding proteins"/>
    <property type="match status" value="1"/>
</dbReference>
<evidence type="ECO:0000256" key="5">
    <source>
        <dbReference type="ARBA" id="ARBA00022917"/>
    </source>
</evidence>
<dbReference type="InterPro" id="IPR036282">
    <property type="entry name" value="Glutathione-S-Trfase_C_sf"/>
</dbReference>
<evidence type="ECO:0000256" key="4">
    <source>
        <dbReference type="ARBA" id="ARBA00022884"/>
    </source>
</evidence>
<sequence>MSPVRITCDASSPAGQTVQLLCRLSNVVPTIVVSKDQNQSTPPRYEEDTTKASSSSSFEGLVPVAKALTRSLTNDDDDFVSSSSLLGTTDAEKLAIDDWLAAVNTTYSGTEFEADCEHALESLNEHLKTKSHVAANDRVTLADIVLFGMVREKVKQTMSSGQLKQKKSLVRWCKRMQSALSLGESEGAIDFSAMDVKWTALPRSESGGKAHVSTSDKPDDGGAQHPQGGSQPLDDPVAEEKRLKAIAKKEAKAAEKAAAKAARQAAAAEAGEKGGGDASAAEKEVDVSVVDIRVGKIVKAWEHPEADKLWAEEIDVGLEKPLQVCSGLREFKTLEDMTNAEVLVICNMKPNKMRGLNSEAMVLCASNEAHTKVDFVKPPSGAKIGERVTFEGFEGEPEKVLNPKKKQLDKVLPKLKTDADGVACYDGKKAMTSAGPCSSSLKDCFIK</sequence>
<evidence type="ECO:0000313" key="11">
    <source>
        <dbReference type="Proteomes" id="UP000198341"/>
    </source>
</evidence>
<reference evidence="10 11" key="1">
    <citation type="submission" date="2011-10" db="EMBL/GenBank/DDBJ databases">
        <authorList>
            <person name="Genoscope - CEA"/>
        </authorList>
    </citation>
    <scope>NUCLEOTIDE SEQUENCE [LARGE SCALE GENOMIC DNA]</scope>
    <source>
        <strain evidence="10 11">RCC 1105</strain>
    </source>
</reference>
<evidence type="ECO:0000256" key="2">
    <source>
        <dbReference type="ARBA" id="ARBA00022490"/>
    </source>
</evidence>
<comment type="subcellular location">
    <subcellularLocation>
        <location evidence="1">Cytoplasm</location>
    </subcellularLocation>
</comment>
<gene>
    <name evidence="10" type="ordered locus">Bathy10g01870</name>
</gene>
<dbReference type="CDD" id="cd02799">
    <property type="entry name" value="tRNA_bind_EMAP-II_like"/>
    <property type="match status" value="1"/>
</dbReference>
<dbReference type="Pfam" id="PF21972">
    <property type="entry name" value="Arc1p_N_like"/>
    <property type="match status" value="1"/>
</dbReference>